<dbReference type="InterPro" id="IPR018306">
    <property type="entry name" value="Phage_T5_Orf172_DNA-bd"/>
</dbReference>
<name>A0A090TEG0_9VIBR</name>
<evidence type="ECO:0000313" key="3">
    <source>
        <dbReference type="Proteomes" id="UP000029224"/>
    </source>
</evidence>
<dbReference type="EMBL" id="BBMT01000033">
    <property type="protein sequence ID" value="GAL38276.1"/>
    <property type="molecule type" value="Genomic_DNA"/>
</dbReference>
<dbReference type="Pfam" id="PF10544">
    <property type="entry name" value="T5orf172"/>
    <property type="match status" value="1"/>
</dbReference>
<sequence>MSKRQTQQQKDMIQVLAGKFRGKNPRPTPNAYDIPIALAMKNLTPAELERVDELFEQGMASGADFCKSYTLARRLVLGMDPMPIPKQVTVTKTPREPKTGAGWVYVLSNEIMPGVAKIGYTKAETVAERVEDLSGATGVPVPFDIVAEFWIESCAYSAEQAVHKALDDCRVNQFREFFKGDPVTLAGTVGELLRAA</sequence>
<dbReference type="OrthoDB" id="8265034at2"/>
<gene>
    <name evidence="2" type="ORF">JCM19240_3987</name>
</gene>
<evidence type="ECO:0000313" key="2">
    <source>
        <dbReference type="EMBL" id="GAL38276.1"/>
    </source>
</evidence>
<reference evidence="2 3" key="1">
    <citation type="submission" date="2014-09" db="EMBL/GenBank/DDBJ databases">
        <title>Vibrio maritimus JCM 19240. (C210) whole genome shotgun sequence.</title>
        <authorList>
            <person name="Sawabe T."/>
            <person name="Meirelles P."/>
            <person name="Nakanishi M."/>
            <person name="Sayaka M."/>
            <person name="Hattori M."/>
            <person name="Ohkuma M."/>
        </authorList>
    </citation>
    <scope>NUCLEOTIDE SEQUENCE [LARGE SCALE GENOMIC DNA]</scope>
    <source>
        <strain evidence="2 3">JCM 19240</strain>
    </source>
</reference>
<dbReference type="Proteomes" id="UP000029224">
    <property type="component" value="Unassembled WGS sequence"/>
</dbReference>
<dbReference type="SMART" id="SM00974">
    <property type="entry name" value="T5orf172"/>
    <property type="match status" value="1"/>
</dbReference>
<comment type="caution">
    <text evidence="2">The sequence shown here is derived from an EMBL/GenBank/DDBJ whole genome shotgun (WGS) entry which is preliminary data.</text>
</comment>
<protein>
    <recommendedName>
        <fullName evidence="1">Bacteriophage T5 Orf172 DNA-binding domain-containing protein</fullName>
    </recommendedName>
</protein>
<organism evidence="2 3">
    <name type="scientific">Vibrio maritimus</name>
    <dbReference type="NCBI Taxonomy" id="990268"/>
    <lineage>
        <taxon>Bacteria</taxon>
        <taxon>Pseudomonadati</taxon>
        <taxon>Pseudomonadota</taxon>
        <taxon>Gammaproteobacteria</taxon>
        <taxon>Vibrionales</taxon>
        <taxon>Vibrionaceae</taxon>
        <taxon>Vibrio</taxon>
    </lineage>
</organism>
<reference evidence="2 3" key="2">
    <citation type="submission" date="2014-09" db="EMBL/GenBank/DDBJ databases">
        <authorList>
            <consortium name="NBRP consortium"/>
            <person name="Sawabe T."/>
            <person name="Meirelles P."/>
            <person name="Nakanishi M."/>
            <person name="Sayaka M."/>
            <person name="Hattori M."/>
            <person name="Ohkuma M."/>
        </authorList>
    </citation>
    <scope>NUCLEOTIDE SEQUENCE [LARGE SCALE GENOMIC DNA]</scope>
    <source>
        <strain evidence="2 3">JCM 19240</strain>
    </source>
</reference>
<accession>A0A090TEG0</accession>
<dbReference type="AlphaFoldDB" id="A0A090TEG0"/>
<evidence type="ECO:0000259" key="1">
    <source>
        <dbReference type="SMART" id="SM00974"/>
    </source>
</evidence>
<feature type="domain" description="Bacteriophage T5 Orf172 DNA-binding" evidence="1">
    <location>
        <begin position="110"/>
        <end position="192"/>
    </location>
</feature>
<proteinExistence type="predicted"/>
<keyword evidence="3" id="KW-1185">Reference proteome</keyword>